<dbReference type="PANTHER" id="PTHR33067">
    <property type="entry name" value="RNA-DIRECTED DNA POLYMERASE-RELATED"/>
    <property type="match status" value="1"/>
</dbReference>
<proteinExistence type="predicted"/>
<dbReference type="PANTHER" id="PTHR33067:SF9">
    <property type="entry name" value="RNA-DIRECTED DNA POLYMERASE"/>
    <property type="match status" value="1"/>
</dbReference>
<organism evidence="1">
    <name type="scientific">Tanacetum cinerariifolium</name>
    <name type="common">Dalmatian daisy</name>
    <name type="synonym">Chrysanthemum cinerariifolium</name>
    <dbReference type="NCBI Taxonomy" id="118510"/>
    <lineage>
        <taxon>Eukaryota</taxon>
        <taxon>Viridiplantae</taxon>
        <taxon>Streptophyta</taxon>
        <taxon>Embryophyta</taxon>
        <taxon>Tracheophyta</taxon>
        <taxon>Spermatophyta</taxon>
        <taxon>Magnoliopsida</taxon>
        <taxon>eudicotyledons</taxon>
        <taxon>Gunneridae</taxon>
        <taxon>Pentapetalae</taxon>
        <taxon>asterids</taxon>
        <taxon>campanulids</taxon>
        <taxon>Asterales</taxon>
        <taxon>Asteraceae</taxon>
        <taxon>Asteroideae</taxon>
        <taxon>Anthemideae</taxon>
        <taxon>Anthemidinae</taxon>
        <taxon>Tanacetum</taxon>
    </lineage>
</organism>
<accession>A0A6L2K310</accession>
<dbReference type="AlphaFoldDB" id="A0A6L2K310"/>
<evidence type="ECO:0000313" key="1">
    <source>
        <dbReference type="EMBL" id="GEU43808.1"/>
    </source>
</evidence>
<reference evidence="1" key="1">
    <citation type="journal article" date="2019" name="Sci. Rep.">
        <title>Draft genome of Tanacetum cinerariifolium, the natural source of mosquito coil.</title>
        <authorList>
            <person name="Yamashiro T."/>
            <person name="Shiraishi A."/>
            <person name="Satake H."/>
            <person name="Nakayama K."/>
        </authorList>
    </citation>
    <scope>NUCLEOTIDE SEQUENCE</scope>
</reference>
<dbReference type="EMBL" id="BKCJ010001759">
    <property type="protein sequence ID" value="GEU43808.1"/>
    <property type="molecule type" value="Genomic_DNA"/>
</dbReference>
<dbReference type="InterPro" id="IPR021109">
    <property type="entry name" value="Peptidase_aspartic_dom_sf"/>
</dbReference>
<dbReference type="Gene3D" id="2.40.70.10">
    <property type="entry name" value="Acid Proteases"/>
    <property type="match status" value="1"/>
</dbReference>
<gene>
    <name evidence="1" type="ORF">Tci_015786</name>
</gene>
<protein>
    <submittedName>
        <fullName evidence="1">Uncharacterized protein</fullName>
    </submittedName>
</protein>
<comment type="caution">
    <text evidence="1">The sequence shown here is derived from an EMBL/GenBank/DDBJ whole genome shotgun (WGS) entry which is preliminary data.</text>
</comment>
<sequence length="433" mass="50638">MGKSSRNKKKAMKNLNLFYQEIRISSSIARHFTQEEVAKEALAYRISEKFALLEEMRPVLETMAYHNKYKNVLDKIWKDKVELDGMIMKEEEEEKNKVKCEALKEKDDPKAFIFPIRLEGKVNENALADTWSDINTMPYQICEQLGREEIKKFNRGITMINHTQVEDVGMLTNVLCQVGVTTLIAKFLILDIPIDRDAPIVETMKKADHQDQNAQFETVEEVLLPQVHHEFLLWDGCNRDVKSRYNIRLAKLLPRHIYSPCVMNWDVPNRMGCDGEINDMLRIRLKKPGSNKEIFNSVAWIRAFNINEPIYFELCHKFYSTYEFDKVCVDAELQTKKIIKFRLGGHAHNLTLLEFARRLGLYHAEKLDEEGFDKPILRVMHKMITYGLCQRTSGYDKPRVPRVGIPRPPRASMQDLYDRMGSMEIRKEAIEKM</sequence>
<name>A0A6L2K310_TANCI</name>